<keyword evidence="4 5" id="KW-0269">Exonuclease</keyword>
<evidence type="ECO:0000256" key="5">
    <source>
        <dbReference type="HAMAP-Rule" id="MF_00378"/>
    </source>
</evidence>
<accession>A0A9D1WSA0</accession>
<dbReference type="PANTHER" id="PTHR30008:SF0">
    <property type="entry name" value="EXODEOXYRIBONUCLEASE 7 LARGE SUBUNIT"/>
    <property type="match status" value="1"/>
</dbReference>
<evidence type="ECO:0000259" key="7">
    <source>
        <dbReference type="Pfam" id="PF02601"/>
    </source>
</evidence>
<dbReference type="HAMAP" id="MF_00378">
    <property type="entry name" value="Exonuc_7_L"/>
    <property type="match status" value="1"/>
</dbReference>
<dbReference type="InterPro" id="IPR020579">
    <property type="entry name" value="Exonuc_VII_lsu_C"/>
</dbReference>
<dbReference type="Pfam" id="PF13742">
    <property type="entry name" value="tRNA_anti_2"/>
    <property type="match status" value="1"/>
</dbReference>
<sequence length="424" mass="46064">MLNATVLTVTQLNRYVKSMLDSDQHLQGVLVQGEISNFTRHYKSGHCYFTLKDGQAAVKAVMFRGNAAALRFAPADGMRVTASGSVSLYERDGSYQLYVTDLQPDGVGALYLAYEQLKNKLAKEGLFDQARKRPLPAYPQRIGIVTSQGAAALQDMLNILSRRWPVATVVLCPAKVQGEGAAASIGAALRALDARGGCDVIIVGRGGGSMEDLWAFNDEALARTIAASATPVVSAVGHETDFTIADFAADLRAPTPSAAAELVAPKWEDVRYGLDALAGRCQQLALDRLEGWARRLRQAEARLATPRGLLEQQAQRVAFLAGAARERTARRLWEARVELDRLDREARDRMGQKLEQAAGRLERLAALAQERSPMTVLSRGYALAFSRGRAVTSAGQVRPGDPLETRVRDGVIFSQVTGGEERQE</sequence>
<evidence type="ECO:0000256" key="4">
    <source>
        <dbReference type="ARBA" id="ARBA00022839"/>
    </source>
</evidence>
<comment type="subunit">
    <text evidence="5">Heterooligomer composed of large and small subunits.</text>
</comment>
<dbReference type="GO" id="GO:0009318">
    <property type="term" value="C:exodeoxyribonuclease VII complex"/>
    <property type="evidence" value="ECO:0007669"/>
    <property type="project" value="UniProtKB-UniRule"/>
</dbReference>
<dbReference type="CDD" id="cd04489">
    <property type="entry name" value="ExoVII_LU_OBF"/>
    <property type="match status" value="1"/>
</dbReference>
<evidence type="ECO:0000313" key="9">
    <source>
        <dbReference type="EMBL" id="HIX66263.1"/>
    </source>
</evidence>
<evidence type="ECO:0000259" key="8">
    <source>
        <dbReference type="Pfam" id="PF13742"/>
    </source>
</evidence>
<dbReference type="GO" id="GO:0006308">
    <property type="term" value="P:DNA catabolic process"/>
    <property type="evidence" value="ECO:0007669"/>
    <property type="project" value="UniProtKB-UniRule"/>
</dbReference>
<feature type="domain" description="Exonuclease VII large subunit C-terminal" evidence="7">
    <location>
        <begin position="126"/>
        <end position="412"/>
    </location>
</feature>
<reference evidence="9" key="2">
    <citation type="submission" date="2021-04" db="EMBL/GenBank/DDBJ databases">
        <authorList>
            <person name="Gilroy R."/>
        </authorList>
    </citation>
    <scope>NUCLEOTIDE SEQUENCE</scope>
    <source>
        <strain evidence="9">CHK188-5543</strain>
    </source>
</reference>
<comment type="catalytic activity">
    <reaction evidence="5 6">
        <text>Exonucleolytic cleavage in either 5'- to 3'- or 3'- to 5'-direction to yield nucleoside 5'-phosphates.</text>
        <dbReference type="EC" id="3.1.11.6"/>
    </reaction>
</comment>
<evidence type="ECO:0000256" key="6">
    <source>
        <dbReference type="RuleBase" id="RU004355"/>
    </source>
</evidence>
<dbReference type="InterPro" id="IPR003753">
    <property type="entry name" value="Exonuc_VII_L"/>
</dbReference>
<proteinExistence type="inferred from homology"/>
<keyword evidence="2 5" id="KW-0540">Nuclease</keyword>
<comment type="subcellular location">
    <subcellularLocation>
        <location evidence="5 6">Cytoplasm</location>
    </subcellularLocation>
</comment>
<dbReference type="PANTHER" id="PTHR30008">
    <property type="entry name" value="EXODEOXYRIBONUCLEASE 7 LARGE SUBUNIT"/>
    <property type="match status" value="1"/>
</dbReference>
<dbReference type="EC" id="3.1.11.6" evidence="5"/>
<dbReference type="GO" id="GO:0003676">
    <property type="term" value="F:nucleic acid binding"/>
    <property type="evidence" value="ECO:0007669"/>
    <property type="project" value="InterPro"/>
</dbReference>
<comment type="caution">
    <text evidence="9">The sequence shown here is derived from an EMBL/GenBank/DDBJ whole genome shotgun (WGS) entry which is preliminary data.</text>
</comment>
<keyword evidence="1 5" id="KW-0963">Cytoplasm</keyword>
<dbReference type="GO" id="GO:0005737">
    <property type="term" value="C:cytoplasm"/>
    <property type="evidence" value="ECO:0007669"/>
    <property type="project" value="UniProtKB-SubCell"/>
</dbReference>
<dbReference type="GO" id="GO:0008855">
    <property type="term" value="F:exodeoxyribonuclease VII activity"/>
    <property type="evidence" value="ECO:0007669"/>
    <property type="project" value="UniProtKB-UniRule"/>
</dbReference>
<feature type="domain" description="OB-fold nucleic acid binding" evidence="8">
    <location>
        <begin position="7"/>
        <end position="102"/>
    </location>
</feature>
<dbReference type="AlphaFoldDB" id="A0A9D1WSA0"/>
<evidence type="ECO:0000256" key="2">
    <source>
        <dbReference type="ARBA" id="ARBA00022722"/>
    </source>
</evidence>
<name>A0A9D1WSA0_9FIRM</name>
<evidence type="ECO:0000256" key="3">
    <source>
        <dbReference type="ARBA" id="ARBA00022801"/>
    </source>
</evidence>
<dbReference type="EMBL" id="DXES01000177">
    <property type="protein sequence ID" value="HIX66263.1"/>
    <property type="molecule type" value="Genomic_DNA"/>
</dbReference>
<organism evidence="9 10">
    <name type="scientific">Candidatus Anaerotruncus excrementipullorum</name>
    <dbReference type="NCBI Taxonomy" id="2838465"/>
    <lineage>
        <taxon>Bacteria</taxon>
        <taxon>Bacillati</taxon>
        <taxon>Bacillota</taxon>
        <taxon>Clostridia</taxon>
        <taxon>Eubacteriales</taxon>
        <taxon>Oscillospiraceae</taxon>
        <taxon>Anaerotruncus</taxon>
    </lineage>
</organism>
<comment type="similarity">
    <text evidence="5 6">Belongs to the XseA family.</text>
</comment>
<protein>
    <recommendedName>
        <fullName evidence="5">Exodeoxyribonuclease 7 large subunit</fullName>
        <ecNumber evidence="5">3.1.11.6</ecNumber>
    </recommendedName>
    <alternativeName>
        <fullName evidence="5">Exodeoxyribonuclease VII large subunit</fullName>
        <shortName evidence="5">Exonuclease VII large subunit</shortName>
    </alternativeName>
</protein>
<gene>
    <name evidence="5 9" type="primary">xseA</name>
    <name evidence="9" type="ORF">H9736_08455</name>
</gene>
<comment type="function">
    <text evidence="5">Bidirectionally degrades single-stranded DNA into large acid-insoluble oligonucleotides, which are then degraded further into small acid-soluble oligonucleotides.</text>
</comment>
<dbReference type="Proteomes" id="UP000886800">
    <property type="component" value="Unassembled WGS sequence"/>
</dbReference>
<evidence type="ECO:0000256" key="1">
    <source>
        <dbReference type="ARBA" id="ARBA00022490"/>
    </source>
</evidence>
<dbReference type="Pfam" id="PF02601">
    <property type="entry name" value="Exonuc_VII_L"/>
    <property type="match status" value="1"/>
</dbReference>
<dbReference type="NCBIfam" id="TIGR00237">
    <property type="entry name" value="xseA"/>
    <property type="match status" value="1"/>
</dbReference>
<keyword evidence="3 5" id="KW-0378">Hydrolase</keyword>
<reference evidence="9" key="1">
    <citation type="journal article" date="2021" name="PeerJ">
        <title>Extensive microbial diversity within the chicken gut microbiome revealed by metagenomics and culture.</title>
        <authorList>
            <person name="Gilroy R."/>
            <person name="Ravi A."/>
            <person name="Getino M."/>
            <person name="Pursley I."/>
            <person name="Horton D.L."/>
            <person name="Alikhan N.F."/>
            <person name="Baker D."/>
            <person name="Gharbi K."/>
            <person name="Hall N."/>
            <person name="Watson M."/>
            <person name="Adriaenssens E.M."/>
            <person name="Foster-Nyarko E."/>
            <person name="Jarju S."/>
            <person name="Secka A."/>
            <person name="Antonio M."/>
            <person name="Oren A."/>
            <person name="Chaudhuri R.R."/>
            <person name="La Ragione R."/>
            <person name="Hildebrand F."/>
            <person name="Pallen M.J."/>
        </authorList>
    </citation>
    <scope>NUCLEOTIDE SEQUENCE</scope>
    <source>
        <strain evidence="9">CHK188-5543</strain>
    </source>
</reference>
<evidence type="ECO:0000313" key="10">
    <source>
        <dbReference type="Proteomes" id="UP000886800"/>
    </source>
</evidence>
<dbReference type="InterPro" id="IPR025824">
    <property type="entry name" value="OB-fold_nuc-bd_dom"/>
</dbReference>